<accession>W7UBM8</accession>
<sequence>MYYIIKFLVRLYFRIMYKLRYEGRDNIPKDTTVIYACNHRSNADPPLLGTGGRGKFAFMAKEELFRNKFFAWLIRSLGAFPVARGKGDTGVIDTAVDRLNNGRSLMIFPEGTRSKDGKVAKKGHTGAALIAARSGKPIIPVGICYGEKLKFRTPLTVKFGAPIDPAEYCEICDAPNPRQLVKLKNRYMADIRFLVEGAPEEAQEDKKEEADNE</sequence>
<dbReference type="EMBL" id="ATAX01000035">
    <property type="protein sequence ID" value="EWM52496.1"/>
    <property type="molecule type" value="Genomic_DNA"/>
</dbReference>
<dbReference type="InterPro" id="IPR002123">
    <property type="entry name" value="Plipid/glycerol_acylTrfase"/>
</dbReference>
<dbReference type="CDD" id="cd07989">
    <property type="entry name" value="LPLAT_AGPAT-like"/>
    <property type="match status" value="1"/>
</dbReference>
<comment type="caution">
    <text evidence="4">The sequence shown here is derived from an EMBL/GenBank/DDBJ whole genome shotgun (WGS) entry which is preliminary data.</text>
</comment>
<dbReference type="Proteomes" id="UP000019365">
    <property type="component" value="Unassembled WGS sequence"/>
</dbReference>
<dbReference type="Pfam" id="PF01553">
    <property type="entry name" value="Acyltransferase"/>
    <property type="match status" value="1"/>
</dbReference>
<evidence type="ECO:0000259" key="3">
    <source>
        <dbReference type="SMART" id="SM00563"/>
    </source>
</evidence>
<keyword evidence="1" id="KW-0808">Transferase</keyword>
<evidence type="ECO:0000313" key="5">
    <source>
        <dbReference type="Proteomes" id="UP000019365"/>
    </source>
</evidence>
<reference evidence="4 5" key="1">
    <citation type="journal article" date="2014" name="PLoS ONE">
        <title>Rumen cellulosomics: divergent fiber-degrading strategies revealed by comparative genome-wide analysis of six ruminococcal strains.</title>
        <authorList>
            <person name="Dassa B."/>
            <person name="Borovok I."/>
            <person name="Ruimy-Israeli V."/>
            <person name="Lamed R."/>
            <person name="Flint H.J."/>
            <person name="Duncan S.H."/>
            <person name="Henrissat B."/>
            <person name="Coutinho P."/>
            <person name="Morrison M."/>
            <person name="Mosoni P."/>
            <person name="Yeoman C.J."/>
            <person name="White B.A."/>
            <person name="Bayer E.A."/>
        </authorList>
    </citation>
    <scope>NUCLEOTIDE SEQUENCE [LARGE SCALE GENOMIC DNA]</scope>
    <source>
        <strain evidence="4 5">007c</strain>
    </source>
</reference>
<evidence type="ECO:0000313" key="4">
    <source>
        <dbReference type="EMBL" id="EWM52496.1"/>
    </source>
</evidence>
<dbReference type="SUPFAM" id="SSF69593">
    <property type="entry name" value="Glycerol-3-phosphate (1)-acyltransferase"/>
    <property type="match status" value="1"/>
</dbReference>
<dbReference type="AlphaFoldDB" id="W7UBM8"/>
<dbReference type="SMART" id="SM00563">
    <property type="entry name" value="PlsC"/>
    <property type="match status" value="1"/>
</dbReference>
<keyword evidence="5" id="KW-1185">Reference proteome</keyword>
<name>W7UBM8_RUMFL</name>
<dbReference type="eggNOG" id="COG0204">
    <property type="taxonomic scope" value="Bacteria"/>
</dbReference>
<feature type="domain" description="Phospholipid/glycerol acyltransferase" evidence="3">
    <location>
        <begin position="33"/>
        <end position="146"/>
    </location>
</feature>
<protein>
    <recommendedName>
        <fullName evidence="3">Phospholipid/glycerol acyltransferase domain-containing protein</fullName>
    </recommendedName>
</protein>
<evidence type="ECO:0000256" key="2">
    <source>
        <dbReference type="ARBA" id="ARBA00023315"/>
    </source>
</evidence>
<keyword evidence="2" id="KW-0012">Acyltransferase</keyword>
<dbReference type="PATRIC" id="fig|1341157.4.peg.2870"/>
<dbReference type="GO" id="GO:0006654">
    <property type="term" value="P:phosphatidic acid biosynthetic process"/>
    <property type="evidence" value="ECO:0007669"/>
    <property type="project" value="TreeGrafter"/>
</dbReference>
<organism evidence="4 5">
    <name type="scientific">Ruminococcus flavefaciens 007c</name>
    <dbReference type="NCBI Taxonomy" id="1341157"/>
    <lineage>
        <taxon>Bacteria</taxon>
        <taxon>Bacillati</taxon>
        <taxon>Bacillota</taxon>
        <taxon>Clostridia</taxon>
        <taxon>Eubacteriales</taxon>
        <taxon>Oscillospiraceae</taxon>
        <taxon>Ruminococcus</taxon>
    </lineage>
</organism>
<dbReference type="OrthoDB" id="9803035at2"/>
<proteinExistence type="predicted"/>
<dbReference type="GO" id="GO:0003841">
    <property type="term" value="F:1-acylglycerol-3-phosphate O-acyltransferase activity"/>
    <property type="evidence" value="ECO:0007669"/>
    <property type="project" value="TreeGrafter"/>
</dbReference>
<evidence type="ECO:0000256" key="1">
    <source>
        <dbReference type="ARBA" id="ARBA00022679"/>
    </source>
</evidence>
<dbReference type="PANTHER" id="PTHR10434:SF11">
    <property type="entry name" value="1-ACYL-SN-GLYCEROL-3-PHOSPHATE ACYLTRANSFERASE"/>
    <property type="match status" value="1"/>
</dbReference>
<gene>
    <name evidence="4" type="ORF">RF007C_08130</name>
</gene>
<dbReference type="RefSeq" id="WP_019680824.1">
    <property type="nucleotide sequence ID" value="NZ_ATAX01000035.1"/>
</dbReference>
<dbReference type="PANTHER" id="PTHR10434">
    <property type="entry name" value="1-ACYL-SN-GLYCEROL-3-PHOSPHATE ACYLTRANSFERASE"/>
    <property type="match status" value="1"/>
</dbReference>